<evidence type="ECO:0000256" key="3">
    <source>
        <dbReference type="RuleBase" id="RU000363"/>
    </source>
</evidence>
<dbReference type="PANTHER" id="PTHR44196:SF1">
    <property type="entry name" value="DEHYDROGENASE_REDUCTASE SDR FAMILY MEMBER 7B"/>
    <property type="match status" value="1"/>
</dbReference>
<dbReference type="Gene3D" id="3.40.50.720">
    <property type="entry name" value="NAD(P)-binding Rossmann-like Domain"/>
    <property type="match status" value="1"/>
</dbReference>
<dbReference type="PANTHER" id="PTHR44196">
    <property type="entry name" value="DEHYDROGENASE/REDUCTASE SDR FAMILY MEMBER 7B"/>
    <property type="match status" value="1"/>
</dbReference>
<protein>
    <submittedName>
        <fullName evidence="5">Acetoin dehydrogenase</fullName>
    </submittedName>
</protein>
<reference evidence="5 6" key="1">
    <citation type="submission" date="2017-03" db="EMBL/GenBank/DDBJ databases">
        <title>Draft genome sequence of Streptomyces scabrisporus NF3, endophyte isolated from Amphipterygium adstringens.</title>
        <authorList>
            <person name="Vazquez M."/>
            <person name="Ceapa C.D."/>
            <person name="Rodriguez Luna D."/>
            <person name="Sanchez Esquivel S."/>
        </authorList>
    </citation>
    <scope>NUCLEOTIDE SEQUENCE [LARGE SCALE GENOMIC DNA]</scope>
    <source>
        <strain evidence="5 6">NF3</strain>
    </source>
</reference>
<comment type="similarity">
    <text evidence="1 3">Belongs to the short-chain dehydrogenases/reductases (SDR) family.</text>
</comment>
<dbReference type="EMBL" id="MWQN01000003">
    <property type="protein sequence ID" value="OPC77952.1"/>
    <property type="molecule type" value="Genomic_DNA"/>
</dbReference>
<dbReference type="Pfam" id="PF00106">
    <property type="entry name" value="adh_short"/>
    <property type="match status" value="1"/>
</dbReference>
<keyword evidence="2" id="KW-0560">Oxidoreductase</keyword>
<keyword evidence="6" id="KW-1185">Reference proteome</keyword>
<dbReference type="InterPro" id="IPR036291">
    <property type="entry name" value="NAD(P)-bd_dom_sf"/>
</dbReference>
<dbReference type="SMART" id="SM00822">
    <property type="entry name" value="PKS_KR"/>
    <property type="match status" value="1"/>
</dbReference>
<dbReference type="STRING" id="159449.B4N89_37600"/>
<dbReference type="RefSeq" id="WP_078981045.1">
    <property type="nucleotide sequence ID" value="NZ_MWQN01000003.1"/>
</dbReference>
<organism evidence="5 6">
    <name type="scientific">Embleya scabrispora</name>
    <dbReference type="NCBI Taxonomy" id="159449"/>
    <lineage>
        <taxon>Bacteria</taxon>
        <taxon>Bacillati</taxon>
        <taxon>Actinomycetota</taxon>
        <taxon>Actinomycetes</taxon>
        <taxon>Kitasatosporales</taxon>
        <taxon>Streptomycetaceae</taxon>
        <taxon>Embleya</taxon>
    </lineage>
</organism>
<proteinExistence type="inferred from homology"/>
<evidence type="ECO:0000256" key="2">
    <source>
        <dbReference type="ARBA" id="ARBA00023002"/>
    </source>
</evidence>
<name>A0A1T3NML3_9ACTN</name>
<accession>A0A1T3NML3</accession>
<dbReference type="AlphaFoldDB" id="A0A1T3NML3"/>
<dbReference type="OrthoDB" id="3237043at2"/>
<dbReference type="InterPro" id="IPR020904">
    <property type="entry name" value="Sc_DH/Rdtase_CS"/>
</dbReference>
<dbReference type="SUPFAM" id="SSF51735">
    <property type="entry name" value="NAD(P)-binding Rossmann-fold domains"/>
    <property type="match status" value="1"/>
</dbReference>
<dbReference type="PRINTS" id="PR00081">
    <property type="entry name" value="GDHRDH"/>
</dbReference>
<dbReference type="GO" id="GO:0016020">
    <property type="term" value="C:membrane"/>
    <property type="evidence" value="ECO:0007669"/>
    <property type="project" value="TreeGrafter"/>
</dbReference>
<dbReference type="CDD" id="cd05233">
    <property type="entry name" value="SDR_c"/>
    <property type="match status" value="1"/>
</dbReference>
<evidence type="ECO:0000256" key="1">
    <source>
        <dbReference type="ARBA" id="ARBA00006484"/>
    </source>
</evidence>
<evidence type="ECO:0000313" key="6">
    <source>
        <dbReference type="Proteomes" id="UP000190037"/>
    </source>
</evidence>
<comment type="caution">
    <text evidence="5">The sequence shown here is derived from an EMBL/GenBank/DDBJ whole genome shotgun (WGS) entry which is preliminary data.</text>
</comment>
<evidence type="ECO:0000259" key="4">
    <source>
        <dbReference type="SMART" id="SM00822"/>
    </source>
</evidence>
<gene>
    <name evidence="5" type="ORF">B4N89_37600</name>
</gene>
<feature type="domain" description="Ketoreductase" evidence="4">
    <location>
        <begin position="8"/>
        <end position="191"/>
    </location>
</feature>
<sequence>MIRDYAGRACTVTGAASGIGQALAFALAEHGARLALADIDAEGLDATARRARELGAEQVHADVVDVARREQVQDWADTTAERFGQVNLVINNAGVALTASVDEMEWADFEWIMGINFWGVAHGTKSFLPHLRRADPARGAHLVNVSSSFGLFGMPQRSAYSATKYAVRGFSESVRNELRREGSTIGVTTAYPGGIRTSIVRNSRAAPGTDRAEVVAVHDSLSKTSPEHAARVILGSVRKRRTRVCIGLDAKVMDLGTRLLGSAFEPVVHASIGRARAKVVRQAAPLS</sequence>
<dbReference type="GO" id="GO:0016491">
    <property type="term" value="F:oxidoreductase activity"/>
    <property type="evidence" value="ECO:0007669"/>
    <property type="project" value="UniProtKB-KW"/>
</dbReference>
<dbReference type="InterPro" id="IPR057326">
    <property type="entry name" value="KR_dom"/>
</dbReference>
<dbReference type="Proteomes" id="UP000190037">
    <property type="component" value="Unassembled WGS sequence"/>
</dbReference>
<dbReference type="PRINTS" id="PR00080">
    <property type="entry name" value="SDRFAMILY"/>
</dbReference>
<dbReference type="InterPro" id="IPR002347">
    <property type="entry name" value="SDR_fam"/>
</dbReference>
<evidence type="ECO:0000313" key="5">
    <source>
        <dbReference type="EMBL" id="OPC77952.1"/>
    </source>
</evidence>
<dbReference type="PROSITE" id="PS00061">
    <property type="entry name" value="ADH_SHORT"/>
    <property type="match status" value="1"/>
</dbReference>